<dbReference type="CDD" id="cd02966">
    <property type="entry name" value="TlpA_like_family"/>
    <property type="match status" value="1"/>
</dbReference>
<accession>A0A4R0NCS6</accession>
<dbReference type="InterPro" id="IPR036249">
    <property type="entry name" value="Thioredoxin-like_sf"/>
</dbReference>
<dbReference type="InterPro" id="IPR013766">
    <property type="entry name" value="Thioredoxin_domain"/>
</dbReference>
<dbReference type="PANTHER" id="PTHR42852:SF6">
    <property type="entry name" value="THIOL:DISULFIDE INTERCHANGE PROTEIN DSBE"/>
    <property type="match status" value="1"/>
</dbReference>
<protein>
    <submittedName>
        <fullName evidence="6">TlpA family protein disulfide reductase</fullName>
    </submittedName>
</protein>
<evidence type="ECO:0000313" key="6">
    <source>
        <dbReference type="EMBL" id="TCC96862.1"/>
    </source>
</evidence>
<dbReference type="InterPro" id="IPR050553">
    <property type="entry name" value="Thioredoxin_ResA/DsbE_sf"/>
</dbReference>
<keyword evidence="7" id="KW-1185">Reference proteome</keyword>
<dbReference type="OrthoDB" id="750178at2"/>
<dbReference type="GO" id="GO:0017004">
    <property type="term" value="P:cytochrome complex assembly"/>
    <property type="evidence" value="ECO:0007669"/>
    <property type="project" value="UniProtKB-KW"/>
</dbReference>
<dbReference type="GO" id="GO:0016209">
    <property type="term" value="F:antioxidant activity"/>
    <property type="evidence" value="ECO:0007669"/>
    <property type="project" value="InterPro"/>
</dbReference>
<comment type="subcellular location">
    <subcellularLocation>
        <location evidence="1">Cell envelope</location>
    </subcellularLocation>
</comment>
<organism evidence="6 7">
    <name type="scientific">Pedobacter psychroterrae</name>
    <dbReference type="NCBI Taxonomy" id="2530453"/>
    <lineage>
        <taxon>Bacteria</taxon>
        <taxon>Pseudomonadati</taxon>
        <taxon>Bacteroidota</taxon>
        <taxon>Sphingobacteriia</taxon>
        <taxon>Sphingobacteriales</taxon>
        <taxon>Sphingobacteriaceae</taxon>
        <taxon>Pedobacter</taxon>
    </lineage>
</organism>
<evidence type="ECO:0000313" key="7">
    <source>
        <dbReference type="Proteomes" id="UP000293347"/>
    </source>
</evidence>
<dbReference type="RefSeq" id="WP_131598096.1">
    <property type="nucleotide sequence ID" value="NZ_SJSL01000010.1"/>
</dbReference>
<sequence length="54" mass="6344">MDFWASWCHPCRAENPNMRKVLEKYEDNGFTIFGVSLDDKNHRQAWINATNKTG</sequence>
<dbReference type="GO" id="GO:0016491">
    <property type="term" value="F:oxidoreductase activity"/>
    <property type="evidence" value="ECO:0007669"/>
    <property type="project" value="InterPro"/>
</dbReference>
<feature type="domain" description="Thioredoxin" evidence="5">
    <location>
        <begin position="1"/>
        <end position="54"/>
    </location>
</feature>
<dbReference type="EMBL" id="SJSL01000010">
    <property type="protein sequence ID" value="TCC96862.1"/>
    <property type="molecule type" value="Genomic_DNA"/>
</dbReference>
<evidence type="ECO:0000256" key="3">
    <source>
        <dbReference type="ARBA" id="ARBA00023157"/>
    </source>
</evidence>
<keyword evidence="3" id="KW-1015">Disulfide bond</keyword>
<gene>
    <name evidence="6" type="ORF">EZ437_20990</name>
</gene>
<reference evidence="6 7" key="1">
    <citation type="submission" date="2019-02" db="EMBL/GenBank/DDBJ databases">
        <title>Pedobacter sp. RP-1-14 sp. nov., isolated from Arctic soil.</title>
        <authorList>
            <person name="Dahal R.H."/>
        </authorList>
    </citation>
    <scope>NUCLEOTIDE SEQUENCE [LARGE SCALE GENOMIC DNA]</scope>
    <source>
        <strain evidence="6 7">RP-1-14</strain>
    </source>
</reference>
<evidence type="ECO:0000256" key="1">
    <source>
        <dbReference type="ARBA" id="ARBA00004196"/>
    </source>
</evidence>
<evidence type="ECO:0000256" key="2">
    <source>
        <dbReference type="ARBA" id="ARBA00022748"/>
    </source>
</evidence>
<keyword evidence="2" id="KW-0201">Cytochrome c-type biogenesis</keyword>
<dbReference type="PROSITE" id="PS51352">
    <property type="entry name" value="THIOREDOXIN_2"/>
    <property type="match status" value="1"/>
</dbReference>
<evidence type="ECO:0000259" key="5">
    <source>
        <dbReference type="PROSITE" id="PS51352"/>
    </source>
</evidence>
<dbReference type="PANTHER" id="PTHR42852">
    <property type="entry name" value="THIOL:DISULFIDE INTERCHANGE PROTEIN DSBE"/>
    <property type="match status" value="1"/>
</dbReference>
<dbReference type="AlphaFoldDB" id="A0A4R0NCS6"/>
<dbReference type="InterPro" id="IPR000866">
    <property type="entry name" value="AhpC/TSA"/>
</dbReference>
<dbReference type="SUPFAM" id="SSF52833">
    <property type="entry name" value="Thioredoxin-like"/>
    <property type="match status" value="1"/>
</dbReference>
<evidence type="ECO:0000256" key="4">
    <source>
        <dbReference type="ARBA" id="ARBA00023284"/>
    </source>
</evidence>
<dbReference type="Gene3D" id="3.40.30.10">
    <property type="entry name" value="Glutaredoxin"/>
    <property type="match status" value="1"/>
</dbReference>
<dbReference type="Pfam" id="PF00578">
    <property type="entry name" value="AhpC-TSA"/>
    <property type="match status" value="1"/>
</dbReference>
<proteinExistence type="predicted"/>
<keyword evidence="4" id="KW-0676">Redox-active center</keyword>
<comment type="caution">
    <text evidence="6">The sequence shown here is derived from an EMBL/GenBank/DDBJ whole genome shotgun (WGS) entry which is preliminary data.</text>
</comment>
<dbReference type="GO" id="GO:0030313">
    <property type="term" value="C:cell envelope"/>
    <property type="evidence" value="ECO:0007669"/>
    <property type="project" value="UniProtKB-SubCell"/>
</dbReference>
<name>A0A4R0NCS6_9SPHI</name>
<dbReference type="Proteomes" id="UP000293347">
    <property type="component" value="Unassembled WGS sequence"/>
</dbReference>